<dbReference type="RefSeq" id="WP_192595944.1">
    <property type="nucleotide sequence ID" value="NZ_BAAALJ010000013.1"/>
</dbReference>
<feature type="transmembrane region" description="Helical" evidence="10">
    <location>
        <begin position="260"/>
        <end position="279"/>
    </location>
</feature>
<dbReference type="InterPro" id="IPR001734">
    <property type="entry name" value="Na/solute_symporter"/>
</dbReference>
<evidence type="ECO:0000256" key="3">
    <source>
        <dbReference type="ARBA" id="ARBA00022448"/>
    </source>
</evidence>
<dbReference type="PROSITE" id="PS50283">
    <property type="entry name" value="NA_SOLUT_SYMP_3"/>
    <property type="match status" value="1"/>
</dbReference>
<feature type="transmembrane region" description="Helical" evidence="10">
    <location>
        <begin position="363"/>
        <end position="389"/>
    </location>
</feature>
<feature type="transmembrane region" description="Helical" evidence="10">
    <location>
        <begin position="6"/>
        <end position="23"/>
    </location>
</feature>
<evidence type="ECO:0000256" key="8">
    <source>
        <dbReference type="ARBA" id="ARBA00023136"/>
    </source>
</evidence>
<keyword evidence="4" id="KW-1003">Cell membrane</keyword>
<organism evidence="11 12">
    <name type="scientific">Nesterenkonia lutea</name>
    <dbReference type="NCBI Taxonomy" id="272919"/>
    <lineage>
        <taxon>Bacteria</taxon>
        <taxon>Bacillati</taxon>
        <taxon>Actinomycetota</taxon>
        <taxon>Actinomycetes</taxon>
        <taxon>Micrococcales</taxon>
        <taxon>Micrococcaceae</taxon>
        <taxon>Nesterenkonia</taxon>
    </lineage>
</organism>
<evidence type="ECO:0000256" key="1">
    <source>
        <dbReference type="ARBA" id="ARBA00004651"/>
    </source>
</evidence>
<dbReference type="Proteomes" id="UP000643525">
    <property type="component" value="Unassembled WGS sequence"/>
</dbReference>
<proteinExistence type="inferred from homology"/>
<keyword evidence="5 10" id="KW-0812">Transmembrane</keyword>
<evidence type="ECO:0000256" key="9">
    <source>
        <dbReference type="RuleBase" id="RU362091"/>
    </source>
</evidence>
<dbReference type="EMBL" id="JADBED010000001">
    <property type="protein sequence ID" value="MBE1525017.1"/>
    <property type="molecule type" value="Genomic_DNA"/>
</dbReference>
<evidence type="ECO:0000256" key="10">
    <source>
        <dbReference type="SAM" id="Phobius"/>
    </source>
</evidence>
<comment type="caution">
    <text evidence="11">The sequence shown here is derived from an EMBL/GenBank/DDBJ whole genome shotgun (WGS) entry which is preliminary data.</text>
</comment>
<comment type="similarity">
    <text evidence="2 9">Belongs to the sodium:solute symporter (SSF) (TC 2.A.21) family.</text>
</comment>
<gene>
    <name evidence="11" type="ORF">H4W27_002135</name>
</gene>
<evidence type="ECO:0000256" key="2">
    <source>
        <dbReference type="ARBA" id="ARBA00006434"/>
    </source>
</evidence>
<reference evidence="11 12" key="1">
    <citation type="submission" date="2020-10" db="EMBL/GenBank/DDBJ databases">
        <title>Sequencing the genomes of 1000 actinobacteria strains.</title>
        <authorList>
            <person name="Klenk H.-P."/>
        </authorList>
    </citation>
    <scope>NUCLEOTIDE SEQUENCE [LARGE SCALE GENOMIC DNA]</scope>
    <source>
        <strain evidence="11 12">DSM 15666</strain>
    </source>
</reference>
<sequence length="563" mass="58871">MTSTAVVTLAAVLVIVLGVSFISRPRGPSTVDFYLAGQRVGVMTNSWAICGDYLSAASFLGVAAAVYVSGLDGAWYAVGFAAGFVPVLLLIAAPLRRFGEFSLADFLGRRMDSDPVRLASVGVVQLVILCYLVPQSVGGGITWELLVGQGLLGFSPYATGVLLSTAVVAVVVAFGGMRGTTWNQAVQFLLLFAALVWLAAVVTADGFRYGEAVESLSRSPLANPSLEGAGAGGQTWVLTEETNHMHPDEPARFGEPGARYGPLGQVALVVTLGLGTAGLPHVMNRYFTSPTGKAARTTTVWVLILIGAFYAMAIMLGTAARDIIPDAVRGRPWLEELTVNGVLHTPEHALPVLGRIYGDQTGLGLIAAAALIAAMSTVAGLLLASAATWGHDVYERHINPRATQRQAVWAGRITTLVGAALAAALAIALRPEAFAPAMPSLVATMVTWAFAVAGSALTPVLVLAIWWHRTTAAGSLAGLLTGAGLSVSMFLSAGFIEVVWLRELFAAPTLVVAPITVAVVVLVSLRTTAPAGVQSHWVRMHGTAADRRAERMARLTRGGMDAR</sequence>
<evidence type="ECO:0000256" key="6">
    <source>
        <dbReference type="ARBA" id="ARBA00022847"/>
    </source>
</evidence>
<dbReference type="PANTHER" id="PTHR48086">
    <property type="entry name" value="SODIUM/PROLINE SYMPORTER-RELATED"/>
    <property type="match status" value="1"/>
</dbReference>
<dbReference type="CDD" id="cd11480">
    <property type="entry name" value="SLC5sbd_u4"/>
    <property type="match status" value="1"/>
</dbReference>
<feature type="transmembrane region" description="Helical" evidence="10">
    <location>
        <begin position="44"/>
        <end position="68"/>
    </location>
</feature>
<comment type="subcellular location">
    <subcellularLocation>
        <location evidence="1">Cell membrane</location>
        <topology evidence="1">Multi-pass membrane protein</topology>
    </subcellularLocation>
</comment>
<evidence type="ECO:0000313" key="12">
    <source>
        <dbReference type="Proteomes" id="UP000643525"/>
    </source>
</evidence>
<feature type="transmembrane region" description="Helical" evidence="10">
    <location>
        <begin position="154"/>
        <end position="176"/>
    </location>
</feature>
<accession>A0ABR9JGF2</accession>
<feature type="transmembrane region" description="Helical" evidence="10">
    <location>
        <begin position="441"/>
        <end position="467"/>
    </location>
</feature>
<keyword evidence="3" id="KW-0813">Transport</keyword>
<dbReference type="InterPro" id="IPR050277">
    <property type="entry name" value="Sodium:Solute_Symporter"/>
</dbReference>
<evidence type="ECO:0000256" key="5">
    <source>
        <dbReference type="ARBA" id="ARBA00022692"/>
    </source>
</evidence>
<protein>
    <submittedName>
        <fullName evidence="11">Cation/acetate symporter</fullName>
    </submittedName>
</protein>
<evidence type="ECO:0000313" key="11">
    <source>
        <dbReference type="EMBL" id="MBE1525017.1"/>
    </source>
</evidence>
<feature type="transmembrane region" description="Helical" evidence="10">
    <location>
        <begin position="479"/>
        <end position="499"/>
    </location>
</feature>
<dbReference type="Gene3D" id="1.20.1730.10">
    <property type="entry name" value="Sodium/glucose cotransporter"/>
    <property type="match status" value="1"/>
</dbReference>
<feature type="transmembrane region" description="Helical" evidence="10">
    <location>
        <begin position="116"/>
        <end position="134"/>
    </location>
</feature>
<dbReference type="PANTHER" id="PTHR48086:SF6">
    <property type="entry name" value="CATION_ACETATE SYMPORTER ACTP"/>
    <property type="match status" value="1"/>
</dbReference>
<keyword evidence="8 10" id="KW-0472">Membrane</keyword>
<feature type="transmembrane region" description="Helical" evidence="10">
    <location>
        <begin position="409"/>
        <end position="429"/>
    </location>
</feature>
<keyword evidence="7 10" id="KW-1133">Transmembrane helix</keyword>
<evidence type="ECO:0000256" key="7">
    <source>
        <dbReference type="ARBA" id="ARBA00022989"/>
    </source>
</evidence>
<dbReference type="InterPro" id="IPR038377">
    <property type="entry name" value="Na/Glc_symporter_sf"/>
</dbReference>
<feature type="transmembrane region" description="Helical" evidence="10">
    <location>
        <begin position="505"/>
        <end position="525"/>
    </location>
</feature>
<keyword evidence="12" id="KW-1185">Reference proteome</keyword>
<keyword evidence="6" id="KW-0769">Symport</keyword>
<name>A0ABR9JGF2_9MICC</name>
<feature type="transmembrane region" description="Helical" evidence="10">
    <location>
        <begin position="74"/>
        <end position="95"/>
    </location>
</feature>
<dbReference type="Pfam" id="PF00474">
    <property type="entry name" value="SSF"/>
    <property type="match status" value="1"/>
</dbReference>
<evidence type="ECO:0000256" key="4">
    <source>
        <dbReference type="ARBA" id="ARBA00022475"/>
    </source>
</evidence>
<feature type="transmembrane region" description="Helical" evidence="10">
    <location>
        <begin position="300"/>
        <end position="320"/>
    </location>
</feature>
<feature type="transmembrane region" description="Helical" evidence="10">
    <location>
        <begin position="188"/>
        <end position="207"/>
    </location>
</feature>